<dbReference type="InterPro" id="IPR003010">
    <property type="entry name" value="C-N_Hydrolase"/>
</dbReference>
<dbReference type="SUPFAM" id="SSF56317">
    <property type="entry name" value="Carbon-nitrogen hydrolase"/>
    <property type="match status" value="1"/>
</dbReference>
<dbReference type="Gene3D" id="3.60.110.10">
    <property type="entry name" value="Carbon-nitrogen hydrolase"/>
    <property type="match status" value="1"/>
</dbReference>
<accession>A0A6M1S8C1</accession>
<dbReference type="EMBL" id="JAALFG010000001">
    <property type="protein sequence ID" value="NGP16309.1"/>
    <property type="molecule type" value="Genomic_DNA"/>
</dbReference>
<dbReference type="InterPro" id="IPR036526">
    <property type="entry name" value="C-N_Hydrolase_sf"/>
</dbReference>
<name>A0A6M1S8C1_9HYPH</name>
<dbReference type="Pfam" id="PF00795">
    <property type="entry name" value="CN_hydrolase"/>
    <property type="match status" value="1"/>
</dbReference>
<evidence type="ECO:0000259" key="3">
    <source>
        <dbReference type="PROSITE" id="PS50263"/>
    </source>
</evidence>
<dbReference type="PANTHER" id="PTHR23088:SF27">
    <property type="entry name" value="DEAMINATED GLUTATHIONE AMIDASE"/>
    <property type="match status" value="1"/>
</dbReference>
<dbReference type="PROSITE" id="PS50263">
    <property type="entry name" value="CN_HYDROLASE"/>
    <property type="match status" value="1"/>
</dbReference>
<dbReference type="GO" id="GO:0016811">
    <property type="term" value="F:hydrolase activity, acting on carbon-nitrogen (but not peptide) bonds, in linear amides"/>
    <property type="evidence" value="ECO:0007669"/>
    <property type="project" value="InterPro"/>
</dbReference>
<dbReference type="AlphaFoldDB" id="A0A6M1S8C1"/>
<protein>
    <submittedName>
        <fullName evidence="4">Carbon-nitrogen hydrolase family protein</fullName>
    </submittedName>
</protein>
<dbReference type="InterPro" id="IPR001110">
    <property type="entry name" value="UPF0012_CS"/>
</dbReference>
<dbReference type="InterPro" id="IPR045254">
    <property type="entry name" value="Nit1/2_C-N_Hydrolase"/>
</dbReference>
<dbReference type="PANTHER" id="PTHR23088">
    <property type="entry name" value="NITRILASE-RELATED"/>
    <property type="match status" value="1"/>
</dbReference>
<feature type="domain" description="CN hydrolase" evidence="3">
    <location>
        <begin position="29"/>
        <end position="277"/>
    </location>
</feature>
<sequence length="303" mass="32430">MTPISAVTTTSRRLIAVAASIRFWRNSKVKVAAIQMRSGLDPEANLRALEPLLAEAAAQGAQYALTPEVTMIFPENREQLRSVAAPFEGHPQLAAVGELAQQHGMFVQVGSLPIPLEDGRFANRSVLFGPDGRQVATYDKIHLFDADIAGLNAYRESATYRGGDVAVTADLGEITLGFAICYDMRFPRLFNALANAGANLIAVPAAFTVPTGQAHWHVLLRARAIETGSYVIAAAQGGTHQNGRATYGHSLIIDPWGKVIAELDHDEPGVLVAEIDAAAVIEARGRVPALANARDFAMPSSQR</sequence>
<gene>
    <name evidence="4" type="ORF">G5575_00130</name>
</gene>
<dbReference type="Proteomes" id="UP000474802">
    <property type="component" value="Unassembled WGS sequence"/>
</dbReference>
<dbReference type="CDD" id="cd07572">
    <property type="entry name" value="nit"/>
    <property type="match status" value="1"/>
</dbReference>
<comment type="similarity">
    <text evidence="1">Belongs to the carbon-nitrogen hydrolase superfamily. NIT1/NIT2 family.</text>
</comment>
<evidence type="ECO:0000256" key="2">
    <source>
        <dbReference type="ARBA" id="ARBA00022801"/>
    </source>
</evidence>
<reference evidence="4 5" key="2">
    <citation type="submission" date="2020-03" db="EMBL/GenBank/DDBJ databases">
        <title>Devosia chinhatensis sp. nov., isolated from a hexachlorocyclohexane (HCH) dump site in India.</title>
        <authorList>
            <person name="Kumar M."/>
            <person name="Lal R."/>
        </authorList>
    </citation>
    <scope>NUCLEOTIDE SEQUENCE [LARGE SCALE GENOMIC DNA]</scope>
    <source>
        <strain evidence="4 5">H239</strain>
    </source>
</reference>
<organism evidence="4 5">
    <name type="scientific">Devosia aurantiaca</name>
    <dbReference type="NCBI Taxonomy" id="2714858"/>
    <lineage>
        <taxon>Bacteria</taxon>
        <taxon>Pseudomonadati</taxon>
        <taxon>Pseudomonadota</taxon>
        <taxon>Alphaproteobacteria</taxon>
        <taxon>Hyphomicrobiales</taxon>
        <taxon>Devosiaceae</taxon>
        <taxon>Devosia</taxon>
    </lineage>
</organism>
<comment type="caution">
    <text evidence="4">The sequence shown here is derived from an EMBL/GenBank/DDBJ whole genome shotgun (WGS) entry which is preliminary data.</text>
</comment>
<reference evidence="4 5" key="1">
    <citation type="submission" date="2020-02" db="EMBL/GenBank/DDBJ databases">
        <authorList>
            <person name="Khan S.A."/>
            <person name="Jeon C.O."/>
            <person name="Chun B.H."/>
        </authorList>
    </citation>
    <scope>NUCLEOTIDE SEQUENCE [LARGE SCALE GENOMIC DNA]</scope>
    <source>
        <strain evidence="4 5">H239</strain>
    </source>
</reference>
<keyword evidence="2 4" id="KW-0378">Hydrolase</keyword>
<evidence type="ECO:0000313" key="5">
    <source>
        <dbReference type="Proteomes" id="UP000474802"/>
    </source>
</evidence>
<evidence type="ECO:0000256" key="1">
    <source>
        <dbReference type="ARBA" id="ARBA00010613"/>
    </source>
</evidence>
<keyword evidence="5" id="KW-1185">Reference proteome</keyword>
<evidence type="ECO:0000313" key="4">
    <source>
        <dbReference type="EMBL" id="NGP16309.1"/>
    </source>
</evidence>
<dbReference type="PROSITE" id="PS01227">
    <property type="entry name" value="UPF0012"/>
    <property type="match status" value="1"/>
</dbReference>
<proteinExistence type="inferred from homology"/>